<dbReference type="PANTHER" id="PTHR46796:SF13">
    <property type="entry name" value="HTH-TYPE TRANSCRIPTIONAL ACTIVATOR RHAS"/>
    <property type="match status" value="1"/>
</dbReference>
<dbReference type="OrthoDB" id="655946at2"/>
<gene>
    <name evidence="5" type="ORF">SAMN04488505_101305</name>
</gene>
<evidence type="ECO:0000313" key="6">
    <source>
        <dbReference type="Proteomes" id="UP000198984"/>
    </source>
</evidence>
<protein>
    <submittedName>
        <fullName evidence="5">AraC-type DNA-binding protein</fullName>
    </submittedName>
</protein>
<dbReference type="Proteomes" id="UP000198984">
    <property type="component" value="Unassembled WGS sequence"/>
</dbReference>
<keyword evidence="3" id="KW-0804">Transcription</keyword>
<organism evidence="5 6">
    <name type="scientific">Chitinophaga rupis</name>
    <dbReference type="NCBI Taxonomy" id="573321"/>
    <lineage>
        <taxon>Bacteria</taxon>
        <taxon>Pseudomonadati</taxon>
        <taxon>Bacteroidota</taxon>
        <taxon>Chitinophagia</taxon>
        <taxon>Chitinophagales</taxon>
        <taxon>Chitinophagaceae</taxon>
        <taxon>Chitinophaga</taxon>
    </lineage>
</organism>
<dbReference type="STRING" id="573321.SAMN04488505_101305"/>
<dbReference type="PROSITE" id="PS01124">
    <property type="entry name" value="HTH_ARAC_FAMILY_2"/>
    <property type="match status" value="1"/>
</dbReference>
<evidence type="ECO:0000256" key="2">
    <source>
        <dbReference type="ARBA" id="ARBA00023125"/>
    </source>
</evidence>
<dbReference type="InterPro" id="IPR050204">
    <property type="entry name" value="AraC_XylS_family_regulators"/>
</dbReference>
<keyword evidence="2 5" id="KW-0238">DNA-binding</keyword>
<evidence type="ECO:0000256" key="1">
    <source>
        <dbReference type="ARBA" id="ARBA00023015"/>
    </source>
</evidence>
<dbReference type="Pfam" id="PF12833">
    <property type="entry name" value="HTH_18"/>
    <property type="match status" value="1"/>
</dbReference>
<dbReference type="Pfam" id="PF20240">
    <property type="entry name" value="DUF6597"/>
    <property type="match status" value="1"/>
</dbReference>
<dbReference type="PANTHER" id="PTHR46796">
    <property type="entry name" value="HTH-TYPE TRANSCRIPTIONAL ACTIVATOR RHAS-RELATED"/>
    <property type="match status" value="1"/>
</dbReference>
<reference evidence="5 6" key="1">
    <citation type="submission" date="2016-10" db="EMBL/GenBank/DDBJ databases">
        <authorList>
            <person name="de Groot N.N."/>
        </authorList>
    </citation>
    <scope>NUCLEOTIDE SEQUENCE [LARGE SCALE GENOMIC DNA]</scope>
    <source>
        <strain evidence="5 6">DSM 21039</strain>
    </source>
</reference>
<keyword evidence="1" id="KW-0805">Transcription regulation</keyword>
<evidence type="ECO:0000259" key="4">
    <source>
        <dbReference type="PROSITE" id="PS01124"/>
    </source>
</evidence>
<proteinExistence type="predicted"/>
<feature type="domain" description="HTH araC/xylS-type" evidence="4">
    <location>
        <begin position="158"/>
        <end position="259"/>
    </location>
</feature>
<dbReference type="InterPro" id="IPR018060">
    <property type="entry name" value="HTH_AraC"/>
</dbReference>
<dbReference type="Gene3D" id="1.10.10.60">
    <property type="entry name" value="Homeodomain-like"/>
    <property type="match status" value="1"/>
</dbReference>
<accession>A0A1H7HH67</accession>
<dbReference type="GO" id="GO:0043565">
    <property type="term" value="F:sequence-specific DNA binding"/>
    <property type="evidence" value="ECO:0007669"/>
    <property type="project" value="InterPro"/>
</dbReference>
<dbReference type="EMBL" id="FOBB01000001">
    <property type="protein sequence ID" value="SEK49624.1"/>
    <property type="molecule type" value="Genomic_DNA"/>
</dbReference>
<evidence type="ECO:0000256" key="3">
    <source>
        <dbReference type="ARBA" id="ARBA00023163"/>
    </source>
</evidence>
<evidence type="ECO:0000313" key="5">
    <source>
        <dbReference type="EMBL" id="SEK49624.1"/>
    </source>
</evidence>
<sequence>MVSVQTYIPAALAPFIKSFWCLWVDAGIQQPYVEDIIPDGHHEIIFHMEPRIAQRNPALQNCGYEPDAFFAGQNLYSYMLQLQAGAMLYGIRFYPHTLALLFNFPADLLTGQLLPLNDVPAADALRHCITENPACTFARFEKLLTKQVAALNAGKGFDYVNAAVRLILQEKGNVKVDRLIQATGVSVKHLDTSFKKFVGITPKTLCHIIKLNYFIHYREQHPDKSLTDCTYEASFYDQSHLIKLFKTFTGKLPKAYFNEVNIISNHFTGM</sequence>
<dbReference type="RefSeq" id="WP_089906388.1">
    <property type="nucleotide sequence ID" value="NZ_FOBB01000001.1"/>
</dbReference>
<dbReference type="SMART" id="SM00342">
    <property type="entry name" value="HTH_ARAC"/>
    <property type="match status" value="1"/>
</dbReference>
<dbReference type="GO" id="GO:0003700">
    <property type="term" value="F:DNA-binding transcription factor activity"/>
    <property type="evidence" value="ECO:0007669"/>
    <property type="project" value="InterPro"/>
</dbReference>
<dbReference type="AlphaFoldDB" id="A0A1H7HH67"/>
<name>A0A1H7HH67_9BACT</name>
<keyword evidence="6" id="KW-1185">Reference proteome</keyword>
<dbReference type="InterPro" id="IPR046532">
    <property type="entry name" value="DUF6597"/>
</dbReference>